<keyword evidence="4" id="KW-1185">Reference proteome</keyword>
<dbReference type="EMBL" id="CAKKNE010000003">
    <property type="protein sequence ID" value="CAH0372762.1"/>
    <property type="molecule type" value="Genomic_DNA"/>
</dbReference>
<dbReference type="SUPFAM" id="SSF56112">
    <property type="entry name" value="Protein kinase-like (PK-like)"/>
    <property type="match status" value="1"/>
</dbReference>
<dbReference type="InterPro" id="IPR011009">
    <property type="entry name" value="Kinase-like_dom_sf"/>
</dbReference>
<dbReference type="AlphaFoldDB" id="A0A8J2SSD0"/>
<sequence length="488" mass="51850">MRRRSLCAWLLGAARPARPLAPSRRPPAAAAWAPDPGDLILEAEDAAVWAEERREYAACFAADAPEAAPAGLRGVYRRSFTAQATAADGATSVRYLHAFDAAYPPLSALDAQGRRNATDDATLRPIRDLLDATCFLHERGLPHLGLNGECVRVGSDGGGGGAPRLKVVGAGAGPKLVATRRPFSLPETWAFNAPETLGAALVQSNLKALLRMDAWSVGVCCAMLLRRERASPFAAAANWRAGLFSDRDAVRARVDDVFADFSSFLTETNARSDGLLFRHGWLVEVLVGLLRRDPGDRLDVRRAARVARRAAPPAAATRPAPAPALPPPNELGRFGAAAAAPAGDARAAGEPFRSLEAMVNIAENGRCRCVVEARGEGGAWGSGVPYGEVLGFRNRADGDRWDVFLPGLARADADAALDAGAEPRPLAVARVLGVVLIKGGNHKLAVEVDAFAVDEARVLADVRRFVDAYVATHPTSANRVRFLEYDSL</sequence>
<feature type="compositionally biased region" description="Pro residues" evidence="1">
    <location>
        <begin position="320"/>
        <end position="329"/>
    </location>
</feature>
<dbReference type="GO" id="GO:0005524">
    <property type="term" value="F:ATP binding"/>
    <property type="evidence" value="ECO:0007669"/>
    <property type="project" value="InterPro"/>
</dbReference>
<feature type="region of interest" description="Disordered" evidence="1">
    <location>
        <begin position="310"/>
        <end position="333"/>
    </location>
</feature>
<dbReference type="InterPro" id="IPR000719">
    <property type="entry name" value="Prot_kinase_dom"/>
</dbReference>
<accession>A0A8J2SSD0</accession>
<dbReference type="GO" id="GO:0004672">
    <property type="term" value="F:protein kinase activity"/>
    <property type="evidence" value="ECO:0007669"/>
    <property type="project" value="InterPro"/>
</dbReference>
<gene>
    <name evidence="3" type="ORF">PECAL_3P27920</name>
</gene>
<organism evidence="3 4">
    <name type="scientific">Pelagomonas calceolata</name>
    <dbReference type="NCBI Taxonomy" id="35677"/>
    <lineage>
        <taxon>Eukaryota</taxon>
        <taxon>Sar</taxon>
        <taxon>Stramenopiles</taxon>
        <taxon>Ochrophyta</taxon>
        <taxon>Pelagophyceae</taxon>
        <taxon>Pelagomonadales</taxon>
        <taxon>Pelagomonadaceae</taxon>
        <taxon>Pelagomonas</taxon>
    </lineage>
</organism>
<evidence type="ECO:0000256" key="1">
    <source>
        <dbReference type="SAM" id="MobiDB-lite"/>
    </source>
</evidence>
<proteinExistence type="predicted"/>
<dbReference type="OrthoDB" id="10531135at2759"/>
<evidence type="ECO:0000313" key="3">
    <source>
        <dbReference type="EMBL" id="CAH0372762.1"/>
    </source>
</evidence>
<evidence type="ECO:0000313" key="4">
    <source>
        <dbReference type="Proteomes" id="UP000789595"/>
    </source>
</evidence>
<name>A0A8J2SSD0_9STRA</name>
<dbReference type="Proteomes" id="UP000789595">
    <property type="component" value="Unassembled WGS sequence"/>
</dbReference>
<protein>
    <recommendedName>
        <fullName evidence="2">Protein kinase domain-containing protein</fullName>
    </recommendedName>
</protein>
<feature type="compositionally biased region" description="Low complexity" evidence="1">
    <location>
        <begin position="310"/>
        <end position="319"/>
    </location>
</feature>
<evidence type="ECO:0000259" key="2">
    <source>
        <dbReference type="PROSITE" id="PS50011"/>
    </source>
</evidence>
<dbReference type="PROSITE" id="PS50011">
    <property type="entry name" value="PROTEIN_KINASE_DOM"/>
    <property type="match status" value="1"/>
</dbReference>
<feature type="domain" description="Protein kinase" evidence="2">
    <location>
        <begin position="1"/>
        <end position="315"/>
    </location>
</feature>
<reference evidence="3" key="1">
    <citation type="submission" date="2021-11" db="EMBL/GenBank/DDBJ databases">
        <authorList>
            <consortium name="Genoscope - CEA"/>
            <person name="William W."/>
        </authorList>
    </citation>
    <scope>NUCLEOTIDE SEQUENCE</scope>
</reference>
<comment type="caution">
    <text evidence="3">The sequence shown here is derived from an EMBL/GenBank/DDBJ whole genome shotgun (WGS) entry which is preliminary data.</text>
</comment>
<dbReference type="Gene3D" id="1.10.510.10">
    <property type="entry name" value="Transferase(Phosphotransferase) domain 1"/>
    <property type="match status" value="1"/>
</dbReference>